<gene>
    <name evidence="3" type="ORF">NP493_483g02037</name>
</gene>
<dbReference type="InterPro" id="IPR018247">
    <property type="entry name" value="EF_Hand_1_Ca_BS"/>
</dbReference>
<reference evidence="3" key="1">
    <citation type="journal article" date="2023" name="Mol. Biol. Evol.">
        <title>Third-Generation Sequencing Reveals the Adaptive Role of the Epigenome in Three Deep-Sea Polychaetes.</title>
        <authorList>
            <person name="Perez M."/>
            <person name="Aroh O."/>
            <person name="Sun Y."/>
            <person name="Lan Y."/>
            <person name="Juniper S.K."/>
            <person name="Young C.R."/>
            <person name="Angers B."/>
            <person name="Qian P.Y."/>
        </authorList>
    </citation>
    <scope>NUCLEOTIDE SEQUENCE</scope>
    <source>
        <strain evidence="3">R07B-5</strain>
    </source>
</reference>
<accession>A0AAD9NRC7</accession>
<keyword evidence="1" id="KW-0106">Calcium</keyword>
<evidence type="ECO:0000259" key="2">
    <source>
        <dbReference type="PROSITE" id="PS50222"/>
    </source>
</evidence>
<feature type="domain" description="EF-hand" evidence="2">
    <location>
        <begin position="53"/>
        <end position="88"/>
    </location>
</feature>
<dbReference type="SMART" id="SM00054">
    <property type="entry name" value="EFh"/>
    <property type="match status" value="4"/>
</dbReference>
<dbReference type="PROSITE" id="PS50222">
    <property type="entry name" value="EF_HAND_2"/>
    <property type="match status" value="3"/>
</dbReference>
<dbReference type="Pfam" id="PF13499">
    <property type="entry name" value="EF-hand_7"/>
    <property type="match status" value="2"/>
</dbReference>
<evidence type="ECO:0000313" key="3">
    <source>
        <dbReference type="EMBL" id="KAK2179560.1"/>
    </source>
</evidence>
<protein>
    <recommendedName>
        <fullName evidence="2">EF-hand domain-containing protein</fullName>
    </recommendedName>
</protein>
<dbReference type="PROSITE" id="PS00018">
    <property type="entry name" value="EF_HAND_1"/>
    <property type="match status" value="4"/>
</dbReference>
<evidence type="ECO:0000313" key="4">
    <source>
        <dbReference type="Proteomes" id="UP001209878"/>
    </source>
</evidence>
<dbReference type="EMBL" id="JAODUO010000483">
    <property type="protein sequence ID" value="KAK2179560.1"/>
    <property type="molecule type" value="Genomic_DNA"/>
</dbReference>
<dbReference type="InterPro" id="IPR002048">
    <property type="entry name" value="EF_hand_dom"/>
</dbReference>
<dbReference type="AlphaFoldDB" id="A0AAD9NRC7"/>
<evidence type="ECO:0000256" key="1">
    <source>
        <dbReference type="ARBA" id="ARBA00022837"/>
    </source>
</evidence>
<dbReference type="Proteomes" id="UP001209878">
    <property type="component" value="Unassembled WGS sequence"/>
</dbReference>
<keyword evidence="4" id="KW-1185">Reference proteome</keyword>
<feature type="domain" description="EF-hand" evidence="2">
    <location>
        <begin position="16"/>
        <end position="51"/>
    </location>
</feature>
<dbReference type="PANTHER" id="PTHR10827">
    <property type="entry name" value="RETICULOCALBIN"/>
    <property type="match status" value="1"/>
</dbReference>
<dbReference type="SUPFAM" id="SSF47473">
    <property type="entry name" value="EF-hand"/>
    <property type="match status" value="1"/>
</dbReference>
<organism evidence="3 4">
    <name type="scientific">Ridgeia piscesae</name>
    <name type="common">Tubeworm</name>
    <dbReference type="NCBI Taxonomy" id="27915"/>
    <lineage>
        <taxon>Eukaryota</taxon>
        <taxon>Metazoa</taxon>
        <taxon>Spiralia</taxon>
        <taxon>Lophotrochozoa</taxon>
        <taxon>Annelida</taxon>
        <taxon>Polychaeta</taxon>
        <taxon>Sedentaria</taxon>
        <taxon>Canalipalpata</taxon>
        <taxon>Sabellida</taxon>
        <taxon>Siboglinidae</taxon>
        <taxon>Ridgeia</taxon>
    </lineage>
</organism>
<dbReference type="GO" id="GO:0005509">
    <property type="term" value="F:calcium ion binding"/>
    <property type="evidence" value="ECO:0007669"/>
    <property type="project" value="InterPro"/>
</dbReference>
<dbReference type="PANTHER" id="PTHR10827:SF52">
    <property type="entry name" value="IP16409P"/>
    <property type="match status" value="1"/>
</dbReference>
<name>A0AAD9NRC7_RIDPI</name>
<dbReference type="GO" id="GO:0005783">
    <property type="term" value="C:endoplasmic reticulum"/>
    <property type="evidence" value="ECO:0007669"/>
    <property type="project" value="TreeGrafter"/>
</dbReference>
<dbReference type="InterPro" id="IPR011992">
    <property type="entry name" value="EF-hand-dom_pair"/>
</dbReference>
<feature type="domain" description="EF-hand" evidence="2">
    <location>
        <begin position="90"/>
        <end position="123"/>
    </location>
</feature>
<dbReference type="Gene3D" id="1.10.238.10">
    <property type="entry name" value="EF-hand"/>
    <property type="match status" value="2"/>
</dbReference>
<proteinExistence type="predicted"/>
<comment type="caution">
    <text evidence="3">The sequence shown here is derived from an EMBL/GenBank/DDBJ whole genome shotgun (WGS) entry which is preliminary data.</text>
</comment>
<sequence>MKDVHTLSPNRKSDLEIIKHTASKFREADHNNDKSLDKAEYHAMIYPMDSEVEHEKAVVETLQKYDTDHDGFISYTEYRGKDNATAEEVQTMYEEFHHDYDSNRDGKIDRSEIRDWVMPGDKPAAEGEADHLIAETDANGDKKLSYAEIIDKHKLWVGSMATGHGAHLHDGGEL</sequence>